<evidence type="ECO:0000313" key="4">
    <source>
        <dbReference type="EMBL" id="KAL1868972.1"/>
    </source>
</evidence>
<dbReference type="InterPro" id="IPR051414">
    <property type="entry name" value="Adenylate-forming_Reductase"/>
</dbReference>
<dbReference type="SUPFAM" id="SSF56801">
    <property type="entry name" value="Acetyl-CoA synthetase-like"/>
    <property type="match status" value="1"/>
</dbReference>
<feature type="domain" description="Thioester reductase (TE)" evidence="3">
    <location>
        <begin position="485"/>
        <end position="726"/>
    </location>
</feature>
<dbReference type="InterPro" id="IPR036736">
    <property type="entry name" value="ACP-like_sf"/>
</dbReference>
<keyword evidence="5" id="KW-1185">Reference proteome</keyword>
<comment type="caution">
    <text evidence="4">The sequence shown here is derived from an EMBL/GenBank/DDBJ whole genome shotgun (WGS) entry which is preliminary data.</text>
</comment>
<keyword evidence="2" id="KW-0597">Phosphoprotein</keyword>
<sequence>MDNDRNFPTVPGRRNHDLTTWDFPAGSYLYTPFPLFHMAGFLNNIMVPIYTYSIPIFGPATRLPSGGLVAQVLRCLNVKGCFLPPSTVADLYNEPDGPDLLKRLSILCYAGGPLPETIGNELIQHVTLCQFYGSTKTGQIRQLVPKKEDWQYLEFHPSEKIDLQAVGDGTFELVVYANDETAQFSQLNHNFPGVREYRTKDLFLPHPTKPRLWRFYSRRDDIIVLLTGEKFNPIPLELAVQAIPGVSGALIAGDGQARVALLIELQRDHNFGPDPEDALWVDIQRLNANTAGPGRVSRSMILIAKKDKPFFRAGKGTIVRKLTLQAYEEEMNKLFKDSPTRTTPSVLLKPTAFRLDDVKALLRSIIENTSDGVTVDDSLNLYTQGLDSVRSIETVTQLKAALESLGLGRPLTWITLELIYNHSSLEELATVLLNWLNDGTYPESIDKVSRMQNLLSYYEKSLPISCGVLQTSDTNSERKLNVALIGSTGYLGQYTLLSLAQDPKVGRITCLNRSATAQETWAHHPSTKQTFTNKQWLEKVAFRQIDFTKSNFGLDDDVYGDLRNECDMIIHSAWQVNFVLPVGSFKDSFSGLMNTFELAAASQRRARILFISSVSACGMYSPDSSTEAKVVPEDRISDPNEAMHTGYGESKHVAENLVCLASAKSGVTASILRVGQIAPPTGTTNEVWWSEKDALTGLLRTSKSLKLVPSDLLDIDWLPVNEVANVVNALLHQDRYSKDEVRFYNLVHPTPMPWSEAVSVIQDWCGQPSSATSLKNWIAAVSAREKEEHGSLQVLPSIPLLSFFALLTERGPAHKYSQNNILDGGHDLSIKPIDDNQIKAWLDALS</sequence>
<evidence type="ECO:0000256" key="2">
    <source>
        <dbReference type="ARBA" id="ARBA00022553"/>
    </source>
</evidence>
<dbReference type="SUPFAM" id="SSF47336">
    <property type="entry name" value="ACP-like"/>
    <property type="match status" value="1"/>
</dbReference>
<gene>
    <name evidence="4" type="ORF">Plec18167_007974</name>
</gene>
<dbReference type="SUPFAM" id="SSF51735">
    <property type="entry name" value="NAD(P)-binding Rossmann-fold domains"/>
    <property type="match status" value="1"/>
</dbReference>
<evidence type="ECO:0000259" key="3">
    <source>
        <dbReference type="Pfam" id="PF07993"/>
    </source>
</evidence>
<dbReference type="InterPro" id="IPR013120">
    <property type="entry name" value="FAR_NAD-bd"/>
</dbReference>
<keyword evidence="1" id="KW-0596">Phosphopantetheine</keyword>
<reference evidence="4 5" key="1">
    <citation type="journal article" date="2024" name="IMA Fungus">
        <title>IMA Genome - F19 : A genome assembly and annotation guide to empower mycologists, including annotated draft genome sequences of Ceratocystis pirilliformis, Diaporthe australafricana, Fusarium ophioides, Paecilomyces lecythidis, and Sporothrix stenoceras.</title>
        <authorList>
            <person name="Aylward J."/>
            <person name="Wilson A.M."/>
            <person name="Visagie C.M."/>
            <person name="Spraker J."/>
            <person name="Barnes I."/>
            <person name="Buitendag C."/>
            <person name="Ceriani C."/>
            <person name="Del Mar Angel L."/>
            <person name="du Plessis D."/>
            <person name="Fuchs T."/>
            <person name="Gasser K."/>
            <person name="Kramer D."/>
            <person name="Li W."/>
            <person name="Munsamy K."/>
            <person name="Piso A."/>
            <person name="Price J.L."/>
            <person name="Sonnekus B."/>
            <person name="Thomas C."/>
            <person name="van der Nest A."/>
            <person name="van Dijk A."/>
            <person name="van Heerden A."/>
            <person name="van Vuuren N."/>
            <person name="Yilmaz N."/>
            <person name="Duong T.A."/>
            <person name="van der Merwe N.A."/>
            <person name="Wingfield M.J."/>
            <person name="Wingfield B.D."/>
        </authorList>
    </citation>
    <scope>NUCLEOTIDE SEQUENCE [LARGE SCALE GENOMIC DNA]</scope>
    <source>
        <strain evidence="4 5">CMW 18167</strain>
    </source>
</reference>
<dbReference type="Pfam" id="PF07993">
    <property type="entry name" value="NAD_binding_4"/>
    <property type="match status" value="1"/>
</dbReference>
<name>A0ABR3WZS4_9EURO</name>
<dbReference type="InterPro" id="IPR036291">
    <property type="entry name" value="NAD(P)-bd_dom_sf"/>
</dbReference>
<dbReference type="EMBL" id="JAVDPF010000036">
    <property type="protein sequence ID" value="KAL1868972.1"/>
    <property type="molecule type" value="Genomic_DNA"/>
</dbReference>
<dbReference type="Gene3D" id="3.40.50.12780">
    <property type="entry name" value="N-terminal domain of ligase-like"/>
    <property type="match status" value="1"/>
</dbReference>
<proteinExistence type="predicted"/>
<evidence type="ECO:0000256" key="1">
    <source>
        <dbReference type="ARBA" id="ARBA00022450"/>
    </source>
</evidence>
<dbReference type="PANTHER" id="PTHR43439:SF2">
    <property type="entry name" value="ENZYME, PUTATIVE (JCVI)-RELATED"/>
    <property type="match status" value="1"/>
</dbReference>
<dbReference type="PANTHER" id="PTHR43439">
    <property type="entry name" value="PHENYLACETATE-COENZYME A LIGASE"/>
    <property type="match status" value="1"/>
</dbReference>
<organism evidence="4 5">
    <name type="scientific">Paecilomyces lecythidis</name>
    <dbReference type="NCBI Taxonomy" id="3004212"/>
    <lineage>
        <taxon>Eukaryota</taxon>
        <taxon>Fungi</taxon>
        <taxon>Dikarya</taxon>
        <taxon>Ascomycota</taxon>
        <taxon>Pezizomycotina</taxon>
        <taxon>Eurotiomycetes</taxon>
        <taxon>Eurotiomycetidae</taxon>
        <taxon>Eurotiales</taxon>
        <taxon>Thermoascaceae</taxon>
        <taxon>Paecilomyces</taxon>
    </lineage>
</organism>
<dbReference type="Proteomes" id="UP001583193">
    <property type="component" value="Unassembled WGS sequence"/>
</dbReference>
<dbReference type="Pfam" id="PF23562">
    <property type="entry name" value="AMP-binding_C_3"/>
    <property type="match status" value="1"/>
</dbReference>
<dbReference type="InterPro" id="IPR042099">
    <property type="entry name" value="ANL_N_sf"/>
</dbReference>
<accession>A0ABR3WZS4</accession>
<evidence type="ECO:0000313" key="5">
    <source>
        <dbReference type="Proteomes" id="UP001583193"/>
    </source>
</evidence>
<dbReference type="Gene3D" id="3.40.50.720">
    <property type="entry name" value="NAD(P)-binding Rossmann-like Domain"/>
    <property type="match status" value="1"/>
</dbReference>
<protein>
    <recommendedName>
        <fullName evidence="3">Thioester reductase (TE) domain-containing protein</fullName>
    </recommendedName>
</protein>